<keyword evidence="2" id="KW-1185">Reference proteome</keyword>
<comment type="caution">
    <text evidence="1">The sequence shown here is derived from an EMBL/GenBank/DDBJ whole genome shotgun (WGS) entry which is preliminary data.</text>
</comment>
<sequence length="321" mass="35234">MQPKSQISSHNKMCNHAACLGTSATPTTPLLERLSIQGLEPQFMTYEAQRRTYDLGNIDVQKEENSVPKIVVNLVKNCCGIAKGMGLLVAAINGVWCWGGDMSISGLNRNGSAQWRILIGVVQFPGQCFGLTTPYLLIQALARTGCRVNGLGAEVNLGPSKRRVQGILPPHRSTSKDASIEVEAKKQLGLFGKNSSVLSSSRSNLAKHCQKVLRTAPTEWLAKGLQVRRQHYQIRKSGRLASLLFHLAPIPGNTISLPRTAFGYALFAMNSVPHDFEHSITSIVFSLPLESSNTESRYNVDSRLQYKTLNILVFTPILTPH</sequence>
<dbReference type="EMBL" id="MU003533">
    <property type="protein sequence ID" value="KAF2464925.1"/>
    <property type="molecule type" value="Genomic_DNA"/>
</dbReference>
<evidence type="ECO:0000313" key="2">
    <source>
        <dbReference type="Proteomes" id="UP000799755"/>
    </source>
</evidence>
<organism evidence="1 2">
    <name type="scientific">Lindgomyces ingoldianus</name>
    <dbReference type="NCBI Taxonomy" id="673940"/>
    <lineage>
        <taxon>Eukaryota</taxon>
        <taxon>Fungi</taxon>
        <taxon>Dikarya</taxon>
        <taxon>Ascomycota</taxon>
        <taxon>Pezizomycotina</taxon>
        <taxon>Dothideomycetes</taxon>
        <taxon>Pleosporomycetidae</taxon>
        <taxon>Pleosporales</taxon>
        <taxon>Lindgomycetaceae</taxon>
        <taxon>Lindgomyces</taxon>
    </lineage>
</organism>
<reference evidence="1" key="1">
    <citation type="journal article" date="2020" name="Stud. Mycol.">
        <title>101 Dothideomycetes genomes: a test case for predicting lifestyles and emergence of pathogens.</title>
        <authorList>
            <person name="Haridas S."/>
            <person name="Albert R."/>
            <person name="Binder M."/>
            <person name="Bloem J."/>
            <person name="Labutti K."/>
            <person name="Salamov A."/>
            <person name="Andreopoulos B."/>
            <person name="Baker S."/>
            <person name="Barry K."/>
            <person name="Bills G."/>
            <person name="Bluhm B."/>
            <person name="Cannon C."/>
            <person name="Castanera R."/>
            <person name="Culley D."/>
            <person name="Daum C."/>
            <person name="Ezra D."/>
            <person name="Gonzalez J."/>
            <person name="Henrissat B."/>
            <person name="Kuo A."/>
            <person name="Liang C."/>
            <person name="Lipzen A."/>
            <person name="Lutzoni F."/>
            <person name="Magnuson J."/>
            <person name="Mondo S."/>
            <person name="Nolan M."/>
            <person name="Ohm R."/>
            <person name="Pangilinan J."/>
            <person name="Park H.-J."/>
            <person name="Ramirez L."/>
            <person name="Alfaro M."/>
            <person name="Sun H."/>
            <person name="Tritt A."/>
            <person name="Yoshinaga Y."/>
            <person name="Zwiers L.-H."/>
            <person name="Turgeon B."/>
            <person name="Goodwin S."/>
            <person name="Spatafora J."/>
            <person name="Crous P."/>
            <person name="Grigoriev I."/>
        </authorList>
    </citation>
    <scope>NUCLEOTIDE SEQUENCE</scope>
    <source>
        <strain evidence="1">ATCC 200398</strain>
    </source>
</reference>
<name>A0ACB6QDK0_9PLEO</name>
<gene>
    <name evidence="1" type="ORF">BDR25DRAFT_361146</name>
</gene>
<proteinExistence type="predicted"/>
<evidence type="ECO:0000313" key="1">
    <source>
        <dbReference type="EMBL" id="KAF2464925.1"/>
    </source>
</evidence>
<dbReference type="Proteomes" id="UP000799755">
    <property type="component" value="Unassembled WGS sequence"/>
</dbReference>
<protein>
    <submittedName>
        <fullName evidence="1">Uncharacterized protein</fullName>
    </submittedName>
</protein>
<accession>A0ACB6QDK0</accession>